<comment type="caution">
    <text evidence="1">The sequence shown here is derived from an EMBL/GenBank/DDBJ whole genome shotgun (WGS) entry which is preliminary data.</text>
</comment>
<gene>
    <name evidence="1" type="ORF">GGX14DRAFT_393951</name>
</gene>
<sequence length="164" mass="17958">MIVRKRVPVVYCYYTLFFGRAAAPAGRVALTDLLKLCQLHDNAKPIQVAARLEKIKLSWVMGDSSEPPRPSADLLVNSIIGSEALEAATSVPPIRSALPIRGGTLAACPQRLSADHCDGMPRGEHEKSVACQGRVNRTLVVTDSKFHFEKIPSVNNGWAFRHIK</sequence>
<reference evidence="1" key="1">
    <citation type="submission" date="2023-03" db="EMBL/GenBank/DDBJ databases">
        <title>Massive genome expansion in bonnet fungi (Mycena s.s.) driven by repeated elements and novel gene families across ecological guilds.</title>
        <authorList>
            <consortium name="Lawrence Berkeley National Laboratory"/>
            <person name="Harder C.B."/>
            <person name="Miyauchi S."/>
            <person name="Viragh M."/>
            <person name="Kuo A."/>
            <person name="Thoen E."/>
            <person name="Andreopoulos B."/>
            <person name="Lu D."/>
            <person name="Skrede I."/>
            <person name="Drula E."/>
            <person name="Henrissat B."/>
            <person name="Morin E."/>
            <person name="Kohler A."/>
            <person name="Barry K."/>
            <person name="LaButti K."/>
            <person name="Morin E."/>
            <person name="Salamov A."/>
            <person name="Lipzen A."/>
            <person name="Mereny Z."/>
            <person name="Hegedus B."/>
            <person name="Baldrian P."/>
            <person name="Stursova M."/>
            <person name="Weitz H."/>
            <person name="Taylor A."/>
            <person name="Grigoriev I.V."/>
            <person name="Nagy L.G."/>
            <person name="Martin F."/>
            <person name="Kauserud H."/>
        </authorList>
    </citation>
    <scope>NUCLEOTIDE SEQUENCE</scope>
    <source>
        <strain evidence="1">9144</strain>
    </source>
</reference>
<dbReference type="AlphaFoldDB" id="A0AAD6VN39"/>
<keyword evidence="2" id="KW-1185">Reference proteome</keyword>
<dbReference type="EMBL" id="JARJCW010000025">
    <property type="protein sequence ID" value="KAJ7211634.1"/>
    <property type="molecule type" value="Genomic_DNA"/>
</dbReference>
<accession>A0AAD6VN39</accession>
<protein>
    <submittedName>
        <fullName evidence="1">Uncharacterized protein</fullName>
    </submittedName>
</protein>
<dbReference type="Proteomes" id="UP001219525">
    <property type="component" value="Unassembled WGS sequence"/>
</dbReference>
<name>A0AAD6VN39_9AGAR</name>
<proteinExistence type="predicted"/>
<evidence type="ECO:0000313" key="1">
    <source>
        <dbReference type="EMBL" id="KAJ7211634.1"/>
    </source>
</evidence>
<organism evidence="1 2">
    <name type="scientific">Mycena pura</name>
    <dbReference type="NCBI Taxonomy" id="153505"/>
    <lineage>
        <taxon>Eukaryota</taxon>
        <taxon>Fungi</taxon>
        <taxon>Dikarya</taxon>
        <taxon>Basidiomycota</taxon>
        <taxon>Agaricomycotina</taxon>
        <taxon>Agaricomycetes</taxon>
        <taxon>Agaricomycetidae</taxon>
        <taxon>Agaricales</taxon>
        <taxon>Marasmiineae</taxon>
        <taxon>Mycenaceae</taxon>
        <taxon>Mycena</taxon>
    </lineage>
</organism>
<evidence type="ECO:0000313" key="2">
    <source>
        <dbReference type="Proteomes" id="UP001219525"/>
    </source>
</evidence>